<dbReference type="HOGENOM" id="CLU_087539_0_1_9"/>
<gene>
    <name evidence="4" type="ordered locus">PECL_1635</name>
</gene>
<evidence type="ECO:0000313" key="5">
    <source>
        <dbReference type="Proteomes" id="UP000005444"/>
    </source>
</evidence>
<dbReference type="InterPro" id="IPR009057">
    <property type="entry name" value="Homeodomain-like_sf"/>
</dbReference>
<evidence type="ECO:0000259" key="3">
    <source>
        <dbReference type="PROSITE" id="PS50977"/>
    </source>
</evidence>
<dbReference type="InterPro" id="IPR039532">
    <property type="entry name" value="TetR_C_Firmicutes"/>
</dbReference>
<name>G8PAY4_PEDCP</name>
<keyword evidence="1 2" id="KW-0238">DNA-binding</keyword>
<dbReference type="SUPFAM" id="SSF46689">
    <property type="entry name" value="Homeodomain-like"/>
    <property type="match status" value="1"/>
</dbReference>
<dbReference type="Pfam" id="PF00440">
    <property type="entry name" value="TetR_N"/>
    <property type="match status" value="1"/>
</dbReference>
<dbReference type="KEGG" id="pce:PECL_1635"/>
<keyword evidence="5" id="KW-1185">Reference proteome</keyword>
<dbReference type="InterPro" id="IPR050624">
    <property type="entry name" value="HTH-type_Tx_Regulator"/>
</dbReference>
<evidence type="ECO:0000256" key="1">
    <source>
        <dbReference type="ARBA" id="ARBA00023125"/>
    </source>
</evidence>
<dbReference type="STRING" id="701521.PECL_1635"/>
<dbReference type="Gene3D" id="1.10.357.10">
    <property type="entry name" value="Tetracycline Repressor, domain 2"/>
    <property type="match status" value="1"/>
</dbReference>
<dbReference type="PANTHER" id="PTHR43479">
    <property type="entry name" value="ACREF/ENVCD OPERON REPRESSOR-RELATED"/>
    <property type="match status" value="1"/>
</dbReference>
<organism evidence="4 5">
    <name type="scientific">Pediococcus claussenii (strain ATCC BAA-344 / DSM 14800 / JCM 18046 / KCTC 3811 / LMG 21948 / P06)</name>
    <dbReference type="NCBI Taxonomy" id="701521"/>
    <lineage>
        <taxon>Bacteria</taxon>
        <taxon>Bacillati</taxon>
        <taxon>Bacillota</taxon>
        <taxon>Bacilli</taxon>
        <taxon>Lactobacillales</taxon>
        <taxon>Lactobacillaceae</taxon>
        <taxon>Pediococcus</taxon>
    </lineage>
</organism>
<dbReference type="RefSeq" id="WP_014216046.1">
    <property type="nucleotide sequence ID" value="NC_016605.1"/>
</dbReference>
<dbReference type="Pfam" id="PF14278">
    <property type="entry name" value="TetR_C_8"/>
    <property type="match status" value="1"/>
</dbReference>
<dbReference type="Proteomes" id="UP000005444">
    <property type="component" value="Chromosome"/>
</dbReference>
<sequence length="173" mass="20380">MDRRSKRTIQNLKDAFAKLLSEKSFDEITVTEITSLADVSRKTFYIHYTDKYELIDELSEQYLKELDTVSHSPKEISSKERLNLWLNYITQNKFIFNQLLTSDNSYSFRNKFLQYLFKGLQRNPKIKNESTELYFLCYGILGVVEGFITNQIKETPAQIAKRVDDLTEGKLEH</sequence>
<proteinExistence type="predicted"/>
<dbReference type="PROSITE" id="PS50977">
    <property type="entry name" value="HTH_TETR_2"/>
    <property type="match status" value="1"/>
</dbReference>
<dbReference type="AlphaFoldDB" id="G8PAY4"/>
<accession>G8PAY4</accession>
<feature type="DNA-binding region" description="H-T-H motif" evidence="2">
    <location>
        <begin position="29"/>
        <end position="48"/>
    </location>
</feature>
<reference evidence="4 5" key="1">
    <citation type="journal article" date="2012" name="J. Bacteriol.">
        <title>Complete Genome Sequence of the Beer Spoilage Organism Pediococcus claussenii ATCC BAA-344T.</title>
        <authorList>
            <person name="Pittet V."/>
            <person name="Abegunde T."/>
            <person name="Marfleet T."/>
            <person name="Haakensen M."/>
            <person name="Morrow K."/>
            <person name="Jayaprakash T."/>
            <person name="Schroeder K."/>
            <person name="Trost B."/>
            <person name="Byrns S."/>
            <person name="Bergsveinson J."/>
            <person name="Kusalik A."/>
            <person name="Ziola B."/>
        </authorList>
    </citation>
    <scope>NUCLEOTIDE SEQUENCE [LARGE SCALE GENOMIC DNA]</scope>
    <source>
        <strain evidence="4 5">ATCC BAA-344</strain>
    </source>
</reference>
<dbReference type="InterPro" id="IPR001647">
    <property type="entry name" value="HTH_TetR"/>
</dbReference>
<dbReference type="PANTHER" id="PTHR43479:SF7">
    <property type="entry name" value="TETR-FAMILY TRANSCRIPTIONAL REGULATOR"/>
    <property type="match status" value="1"/>
</dbReference>
<evidence type="ECO:0000313" key="4">
    <source>
        <dbReference type="EMBL" id="AEV95852.1"/>
    </source>
</evidence>
<dbReference type="EMBL" id="CP003137">
    <property type="protein sequence ID" value="AEV95852.1"/>
    <property type="molecule type" value="Genomic_DNA"/>
</dbReference>
<dbReference type="GO" id="GO:0003677">
    <property type="term" value="F:DNA binding"/>
    <property type="evidence" value="ECO:0007669"/>
    <property type="project" value="UniProtKB-UniRule"/>
</dbReference>
<dbReference type="PATRIC" id="fig|701521.8.peg.1536"/>
<feature type="domain" description="HTH tetR-type" evidence="3">
    <location>
        <begin position="6"/>
        <end position="66"/>
    </location>
</feature>
<dbReference type="eggNOG" id="COG1309">
    <property type="taxonomic scope" value="Bacteria"/>
</dbReference>
<evidence type="ECO:0000256" key="2">
    <source>
        <dbReference type="PROSITE-ProRule" id="PRU00335"/>
    </source>
</evidence>
<protein>
    <submittedName>
        <fullName evidence="4">Transcriptional regulator, TetR family</fullName>
    </submittedName>
</protein>